<dbReference type="AlphaFoldDB" id="W6TBS5"/>
<name>W6TBS5_9LACO</name>
<evidence type="ECO:0000313" key="2">
    <source>
        <dbReference type="EMBL" id="ETY73150.1"/>
    </source>
</evidence>
<evidence type="ECO:0000256" key="1">
    <source>
        <dbReference type="SAM" id="Phobius"/>
    </source>
</evidence>
<accession>W6TBS5</accession>
<keyword evidence="1" id="KW-0472">Membrane</keyword>
<organism evidence="2 3">
    <name type="scientific">Lactiplantibacillus fabifermentans T30PCM01</name>
    <dbReference type="NCBI Taxonomy" id="1400520"/>
    <lineage>
        <taxon>Bacteria</taxon>
        <taxon>Bacillati</taxon>
        <taxon>Bacillota</taxon>
        <taxon>Bacilli</taxon>
        <taxon>Lactobacillales</taxon>
        <taxon>Lactobacillaceae</taxon>
        <taxon>Lactiplantibacillus</taxon>
    </lineage>
</organism>
<dbReference type="EMBL" id="AWWK01000068">
    <property type="protein sequence ID" value="ETY73150.1"/>
    <property type="molecule type" value="Genomic_DNA"/>
</dbReference>
<dbReference type="HOGENOM" id="CLU_3356825_0_0_9"/>
<evidence type="ECO:0000313" key="3">
    <source>
        <dbReference type="Proteomes" id="UP000019247"/>
    </source>
</evidence>
<dbReference type="PATRIC" id="fig|1400520.3.peg.2731"/>
<comment type="caution">
    <text evidence="2">The sequence shown here is derived from an EMBL/GenBank/DDBJ whole genome shotgun (WGS) entry which is preliminary data.</text>
</comment>
<gene>
    <name evidence="2" type="ORF">LFAB_13925</name>
</gene>
<proteinExistence type="predicted"/>
<keyword evidence="1" id="KW-0812">Transmembrane</keyword>
<dbReference type="Proteomes" id="UP000019247">
    <property type="component" value="Unassembled WGS sequence"/>
</dbReference>
<dbReference type="STRING" id="1400520.LFAB_13925"/>
<sequence>MYLGDWRFAVLLIGFLAIIGAGIYLFVLLVNFLRHH</sequence>
<keyword evidence="1" id="KW-1133">Transmembrane helix</keyword>
<reference evidence="2 3" key="1">
    <citation type="journal article" date="2014" name="Genome Announc.">
        <title>Genome Sequence of Lactobacillus fabifermentans Strain T30PCM01, Isolated from Fermenting Grape Marc.</title>
        <authorList>
            <person name="Treu L."/>
            <person name="Vendramin V."/>
            <person name="Bovo B."/>
            <person name="Giacomini A."/>
            <person name="Corich V."/>
            <person name="Campanaro S."/>
        </authorList>
    </citation>
    <scope>NUCLEOTIDE SEQUENCE [LARGE SCALE GENOMIC DNA]</scope>
    <source>
        <strain evidence="2 3">T30PCM01</strain>
    </source>
</reference>
<feature type="transmembrane region" description="Helical" evidence="1">
    <location>
        <begin position="6"/>
        <end position="33"/>
    </location>
</feature>
<protein>
    <submittedName>
        <fullName evidence="2">Uncharacterized protein</fullName>
    </submittedName>
</protein>